<dbReference type="InterPro" id="IPR023214">
    <property type="entry name" value="HAD_sf"/>
</dbReference>
<dbReference type="InterPro" id="IPR036412">
    <property type="entry name" value="HAD-like_sf"/>
</dbReference>
<dbReference type="EMBL" id="JAEPQZ010000004">
    <property type="protein sequence ID" value="KAG2182344.1"/>
    <property type="molecule type" value="Genomic_DNA"/>
</dbReference>
<dbReference type="PANTHER" id="PTHR43316">
    <property type="entry name" value="HYDROLASE, HALOACID DELAHOGENASE-RELATED"/>
    <property type="match status" value="1"/>
</dbReference>
<dbReference type="PANTHER" id="PTHR43316:SF3">
    <property type="entry name" value="HALOACID DEHALOGENASE, TYPE II (AFU_ORTHOLOGUE AFUA_2G07750)-RELATED"/>
    <property type="match status" value="1"/>
</dbReference>
<reference evidence="3" key="1">
    <citation type="submission" date="2020-12" db="EMBL/GenBank/DDBJ databases">
        <title>Metabolic potential, ecology and presence of endohyphal bacteria is reflected in genomic diversity of Mucoromycotina.</title>
        <authorList>
            <person name="Muszewska A."/>
            <person name="Okrasinska A."/>
            <person name="Steczkiewicz K."/>
            <person name="Drgas O."/>
            <person name="Orlowska M."/>
            <person name="Perlinska-Lenart U."/>
            <person name="Aleksandrzak-Piekarczyk T."/>
            <person name="Szatraj K."/>
            <person name="Zielenkiewicz U."/>
            <person name="Pilsyk S."/>
            <person name="Malc E."/>
            <person name="Mieczkowski P."/>
            <person name="Kruszewska J.S."/>
            <person name="Biernat P."/>
            <person name="Pawlowska J."/>
        </authorList>
    </citation>
    <scope>NUCLEOTIDE SEQUENCE</scope>
    <source>
        <strain evidence="3">WA0000067209</strain>
    </source>
</reference>
<dbReference type="InterPro" id="IPR023198">
    <property type="entry name" value="PGP-like_dom2"/>
</dbReference>
<proteinExistence type="inferred from homology"/>
<evidence type="ECO:0000256" key="1">
    <source>
        <dbReference type="ARBA" id="ARBA00008106"/>
    </source>
</evidence>
<name>A0A8H7PZM0_MORIS</name>
<dbReference type="PRINTS" id="PR00413">
    <property type="entry name" value="HADHALOGNASE"/>
</dbReference>
<gene>
    <name evidence="3" type="ORF">INT43_007274</name>
</gene>
<keyword evidence="4" id="KW-1185">Reference proteome</keyword>
<feature type="non-terminal residue" evidence="3">
    <location>
        <position position="1"/>
    </location>
</feature>
<keyword evidence="2" id="KW-0378">Hydrolase</keyword>
<dbReference type="Pfam" id="PF00702">
    <property type="entry name" value="Hydrolase"/>
    <property type="match status" value="1"/>
</dbReference>
<dbReference type="NCBIfam" id="TIGR01428">
    <property type="entry name" value="HAD_type_II"/>
    <property type="match status" value="1"/>
</dbReference>
<dbReference type="Gene3D" id="1.10.150.240">
    <property type="entry name" value="Putative phosphatase, domain 2"/>
    <property type="match status" value="1"/>
</dbReference>
<organism evidence="3 4">
    <name type="scientific">Mortierella isabellina</name>
    <name type="common">Filamentous fungus</name>
    <name type="synonym">Umbelopsis isabellina</name>
    <dbReference type="NCBI Taxonomy" id="91625"/>
    <lineage>
        <taxon>Eukaryota</taxon>
        <taxon>Fungi</taxon>
        <taxon>Fungi incertae sedis</taxon>
        <taxon>Mucoromycota</taxon>
        <taxon>Mucoromycotina</taxon>
        <taxon>Umbelopsidomycetes</taxon>
        <taxon>Umbelopsidales</taxon>
        <taxon>Umbelopsidaceae</taxon>
        <taxon>Umbelopsis</taxon>
    </lineage>
</organism>
<evidence type="ECO:0000313" key="3">
    <source>
        <dbReference type="EMBL" id="KAG2182344.1"/>
    </source>
</evidence>
<dbReference type="GO" id="GO:0019120">
    <property type="term" value="F:hydrolase activity, acting on acid halide bonds, in C-halide compounds"/>
    <property type="evidence" value="ECO:0007669"/>
    <property type="project" value="InterPro"/>
</dbReference>
<comment type="similarity">
    <text evidence="1">Belongs to the HAD-like hydrolase superfamily. S-2-haloalkanoic acid dehalogenase family.</text>
</comment>
<protein>
    <recommendedName>
        <fullName evidence="5">Haloacid dehalogenase</fullName>
    </recommendedName>
</protein>
<dbReference type="InterPro" id="IPR006439">
    <property type="entry name" value="HAD-SF_hydro_IA"/>
</dbReference>
<dbReference type="SUPFAM" id="SSF56784">
    <property type="entry name" value="HAD-like"/>
    <property type="match status" value="1"/>
</dbReference>
<dbReference type="Gene3D" id="3.40.50.1000">
    <property type="entry name" value="HAD superfamily/HAD-like"/>
    <property type="match status" value="1"/>
</dbReference>
<comment type="caution">
    <text evidence="3">The sequence shown here is derived from an EMBL/GenBank/DDBJ whole genome shotgun (WGS) entry which is preliminary data.</text>
</comment>
<dbReference type="InterPro" id="IPR051540">
    <property type="entry name" value="S-2-haloacid_dehalogenase"/>
</dbReference>
<dbReference type="AlphaFoldDB" id="A0A8H7PZM0"/>
<dbReference type="GO" id="GO:0016791">
    <property type="term" value="F:phosphatase activity"/>
    <property type="evidence" value="ECO:0007669"/>
    <property type="project" value="UniProtKB-ARBA"/>
</dbReference>
<evidence type="ECO:0000256" key="2">
    <source>
        <dbReference type="ARBA" id="ARBA00022801"/>
    </source>
</evidence>
<dbReference type="OrthoDB" id="2363873at2759"/>
<dbReference type="Proteomes" id="UP000654370">
    <property type="component" value="Unassembled WGS sequence"/>
</dbReference>
<dbReference type="NCBIfam" id="TIGR01493">
    <property type="entry name" value="HAD-SF-IA-v2"/>
    <property type="match status" value="1"/>
</dbReference>
<sequence>RLCSISMLYRFCFDVFGTIVNWRVSMVKALDEYIPPESRPNVDSEVFVNRWRQGYMQAMARFSQQTFDQNNYPSLDDIHFETLESLLSEYKLQDMINDQNKVDLNMHWHQLMPWKDSPAGMAGLQNSAITATLSNGTVRLLVDLARYGDLRFDVIFSGESFLAFKPNPAMYQGAPRLLNLKPDEICMVAAHDIDLQYAKKNGLVTAFLYRPGEGHDEKEITTDLPHIDICITELTQLSDLYNKVKAC</sequence>
<dbReference type="InterPro" id="IPR006328">
    <property type="entry name" value="2-HAD"/>
</dbReference>
<accession>A0A8H7PZM0</accession>
<evidence type="ECO:0000313" key="4">
    <source>
        <dbReference type="Proteomes" id="UP000654370"/>
    </source>
</evidence>
<evidence type="ECO:0008006" key="5">
    <source>
        <dbReference type="Google" id="ProtNLM"/>
    </source>
</evidence>